<sequence length="58" mass="6306">MVGASDSRYAAPARAVDLSGLPPASTATAEFCPNRDEDVTYALRLLGMAVSIKLHRWW</sequence>
<feature type="domain" description="Alpha/beta hydrolase fold-3" evidence="1">
    <location>
        <begin position="6"/>
        <end position="57"/>
    </location>
</feature>
<protein>
    <submittedName>
        <fullName evidence="2">Alpha/beta hydrolase fold domain-containing protein</fullName>
    </submittedName>
</protein>
<dbReference type="EMBL" id="JBHLZU010000014">
    <property type="protein sequence ID" value="MFB9905562.1"/>
    <property type="molecule type" value="Genomic_DNA"/>
</dbReference>
<name>A0ABV5ZXD6_9PSEU</name>
<dbReference type="GO" id="GO:0016787">
    <property type="term" value="F:hydrolase activity"/>
    <property type="evidence" value="ECO:0007669"/>
    <property type="project" value="UniProtKB-KW"/>
</dbReference>
<dbReference type="Proteomes" id="UP001589693">
    <property type="component" value="Unassembled WGS sequence"/>
</dbReference>
<keyword evidence="2" id="KW-0378">Hydrolase</keyword>
<evidence type="ECO:0000313" key="3">
    <source>
        <dbReference type="Proteomes" id="UP001589693"/>
    </source>
</evidence>
<dbReference type="InterPro" id="IPR013094">
    <property type="entry name" value="AB_hydrolase_3"/>
</dbReference>
<comment type="caution">
    <text evidence="2">The sequence shown here is derived from an EMBL/GenBank/DDBJ whole genome shotgun (WGS) entry which is preliminary data.</text>
</comment>
<reference evidence="2 3" key="1">
    <citation type="submission" date="2024-09" db="EMBL/GenBank/DDBJ databases">
        <authorList>
            <person name="Sun Q."/>
            <person name="Mori K."/>
        </authorList>
    </citation>
    <scope>NUCLEOTIDE SEQUENCE [LARGE SCALE GENOMIC DNA]</scope>
    <source>
        <strain evidence="2 3">TBRC 7907</strain>
    </source>
</reference>
<dbReference type="Gene3D" id="3.40.50.1820">
    <property type="entry name" value="alpha/beta hydrolase"/>
    <property type="match status" value="1"/>
</dbReference>
<evidence type="ECO:0000259" key="1">
    <source>
        <dbReference type="Pfam" id="PF07859"/>
    </source>
</evidence>
<organism evidence="2 3">
    <name type="scientific">Allokutzneria oryzae</name>
    <dbReference type="NCBI Taxonomy" id="1378989"/>
    <lineage>
        <taxon>Bacteria</taxon>
        <taxon>Bacillati</taxon>
        <taxon>Actinomycetota</taxon>
        <taxon>Actinomycetes</taxon>
        <taxon>Pseudonocardiales</taxon>
        <taxon>Pseudonocardiaceae</taxon>
        <taxon>Allokutzneria</taxon>
    </lineage>
</organism>
<dbReference type="InterPro" id="IPR029058">
    <property type="entry name" value="AB_hydrolase_fold"/>
</dbReference>
<keyword evidence="3" id="KW-1185">Reference proteome</keyword>
<accession>A0ABV5ZXD6</accession>
<gene>
    <name evidence="2" type="ORF">ACFFQA_16640</name>
</gene>
<dbReference type="RefSeq" id="WP_377852866.1">
    <property type="nucleotide sequence ID" value="NZ_JBHLZU010000014.1"/>
</dbReference>
<proteinExistence type="predicted"/>
<evidence type="ECO:0000313" key="2">
    <source>
        <dbReference type="EMBL" id="MFB9905562.1"/>
    </source>
</evidence>
<dbReference type="Pfam" id="PF07859">
    <property type="entry name" value="Abhydrolase_3"/>
    <property type="match status" value="1"/>
</dbReference>